<dbReference type="GO" id="GO:0005730">
    <property type="term" value="C:nucleolus"/>
    <property type="evidence" value="ECO:0007669"/>
    <property type="project" value="TreeGrafter"/>
</dbReference>
<dbReference type="GO" id="GO:0005525">
    <property type="term" value="F:GTP binding"/>
    <property type="evidence" value="ECO:0007669"/>
    <property type="project" value="UniProtKB-KW"/>
</dbReference>
<dbReference type="AlphaFoldDB" id="A0A4Z2DBZ8"/>
<dbReference type="InterPro" id="IPR023179">
    <property type="entry name" value="GTP-bd_ortho_bundle_sf"/>
</dbReference>
<dbReference type="InterPro" id="IPR050755">
    <property type="entry name" value="TRAFAC_YlqF/YawG_RiboMat"/>
</dbReference>
<dbReference type="Gene3D" id="1.10.1580.10">
    <property type="match status" value="1"/>
</dbReference>
<evidence type="ECO:0000313" key="3">
    <source>
        <dbReference type="EMBL" id="TNN13995.1"/>
    </source>
</evidence>
<keyword evidence="1" id="KW-0547">Nucleotide-binding</keyword>
<dbReference type="STRING" id="6182.A0A4Z2DBZ8"/>
<keyword evidence="4" id="KW-1185">Reference proteome</keyword>
<gene>
    <name evidence="3" type="ORF">EWB00_002539</name>
</gene>
<evidence type="ECO:0000256" key="2">
    <source>
        <dbReference type="ARBA" id="ARBA00023134"/>
    </source>
</evidence>
<dbReference type="PANTHER" id="PTHR11089:SF30">
    <property type="entry name" value="GUANINE NUCLEOTIDE-BINDING PROTEIN-LIKE 3 HOMOLOG"/>
    <property type="match status" value="1"/>
</dbReference>
<organism evidence="3 4">
    <name type="scientific">Schistosoma japonicum</name>
    <name type="common">Blood fluke</name>
    <dbReference type="NCBI Taxonomy" id="6182"/>
    <lineage>
        <taxon>Eukaryota</taxon>
        <taxon>Metazoa</taxon>
        <taxon>Spiralia</taxon>
        <taxon>Lophotrochozoa</taxon>
        <taxon>Platyhelminthes</taxon>
        <taxon>Trematoda</taxon>
        <taxon>Digenea</taxon>
        <taxon>Strigeidida</taxon>
        <taxon>Schistosomatoidea</taxon>
        <taxon>Schistosomatidae</taxon>
        <taxon>Schistosoma</taxon>
    </lineage>
</organism>
<keyword evidence="2" id="KW-0342">GTP-binding</keyword>
<reference evidence="3 4" key="1">
    <citation type="submission" date="2019-03" db="EMBL/GenBank/DDBJ databases">
        <title>An improved genome assembly of the fluke Schistosoma japonicum.</title>
        <authorList>
            <person name="Hu W."/>
            <person name="Luo F."/>
            <person name="Yin M."/>
            <person name="Mo X."/>
            <person name="Sun C."/>
            <person name="Wu Q."/>
            <person name="Zhu B."/>
            <person name="Xiang M."/>
            <person name="Wang J."/>
            <person name="Wang Y."/>
            <person name="Zhang T."/>
            <person name="Xu B."/>
            <person name="Zheng H."/>
            <person name="Feng Z."/>
        </authorList>
    </citation>
    <scope>NUCLEOTIDE SEQUENCE [LARGE SCALE GENOMIC DNA]</scope>
    <source>
        <strain evidence="3">HuSjv2</strain>
        <tissue evidence="3">Worms</tissue>
    </source>
</reference>
<name>A0A4Z2DBZ8_SCHJA</name>
<protein>
    <submittedName>
        <fullName evidence="3">Guanine nucleotide-binding protein-like 3</fullName>
    </submittedName>
</protein>
<proteinExistence type="predicted"/>
<dbReference type="PANTHER" id="PTHR11089">
    <property type="entry name" value="GTP-BINDING PROTEIN-RELATED"/>
    <property type="match status" value="1"/>
</dbReference>
<dbReference type="Proteomes" id="UP000311919">
    <property type="component" value="Unassembled WGS sequence"/>
</dbReference>
<evidence type="ECO:0000313" key="4">
    <source>
        <dbReference type="Proteomes" id="UP000311919"/>
    </source>
</evidence>
<evidence type="ECO:0000256" key="1">
    <source>
        <dbReference type="ARBA" id="ARBA00022741"/>
    </source>
</evidence>
<sequence>MFNSRKCLPTLSQLLRPYYVVVHKSNYFPNMILKEYNNVSEFLVKLAHRLGRMKKGGIPDTIMAARSLINDWITGKITYYTEPPCIADGEGEGEFDLSLKDHAMDTSAISTE</sequence>
<comment type="caution">
    <text evidence="3">The sequence shown here is derived from an EMBL/GenBank/DDBJ whole genome shotgun (WGS) entry which is preliminary data.</text>
</comment>
<dbReference type="EMBL" id="SKCS01000181">
    <property type="protein sequence ID" value="TNN13995.1"/>
    <property type="molecule type" value="Genomic_DNA"/>
</dbReference>
<dbReference type="OrthoDB" id="444945at2759"/>
<accession>A0A4Z2DBZ8</accession>